<dbReference type="EMBL" id="JANHAX010000006">
    <property type="protein sequence ID" value="MDQ2091707.1"/>
    <property type="molecule type" value="Genomic_DNA"/>
</dbReference>
<dbReference type="InterPro" id="IPR058625">
    <property type="entry name" value="MdtA-like_BSH"/>
</dbReference>
<dbReference type="GO" id="GO:1990281">
    <property type="term" value="C:efflux pump complex"/>
    <property type="evidence" value="ECO:0007669"/>
    <property type="project" value="TreeGrafter"/>
</dbReference>
<dbReference type="AlphaFoldDB" id="A0AAE3WFD6"/>
<proteinExistence type="predicted"/>
<protein>
    <submittedName>
        <fullName evidence="3">Efflux transporter periplasmic adaptor subunit</fullName>
    </submittedName>
</protein>
<comment type="caution">
    <text evidence="3">The sequence shown here is derived from an EMBL/GenBank/DDBJ whole genome shotgun (WGS) entry which is preliminary data.</text>
</comment>
<dbReference type="Gene3D" id="1.10.287.470">
    <property type="entry name" value="Helix hairpin bin"/>
    <property type="match status" value="1"/>
</dbReference>
<name>A0AAE3WFD6_9RHOB</name>
<dbReference type="Gene3D" id="2.40.420.20">
    <property type="match status" value="1"/>
</dbReference>
<dbReference type="GO" id="GO:0015562">
    <property type="term" value="F:efflux transmembrane transporter activity"/>
    <property type="evidence" value="ECO:0007669"/>
    <property type="project" value="TreeGrafter"/>
</dbReference>
<dbReference type="Pfam" id="PF25917">
    <property type="entry name" value="BSH_RND"/>
    <property type="match status" value="1"/>
</dbReference>
<dbReference type="PANTHER" id="PTHR30469:SF15">
    <property type="entry name" value="HLYD FAMILY OF SECRETION PROTEINS"/>
    <property type="match status" value="1"/>
</dbReference>
<organism evidence="3 4">
    <name type="scientific">Marimonas arenosa</name>
    <dbReference type="NCBI Taxonomy" id="1795305"/>
    <lineage>
        <taxon>Bacteria</taxon>
        <taxon>Pseudomonadati</taxon>
        <taxon>Pseudomonadota</taxon>
        <taxon>Alphaproteobacteria</taxon>
        <taxon>Rhodobacterales</taxon>
        <taxon>Paracoccaceae</taxon>
        <taxon>Marimonas</taxon>
    </lineage>
</organism>
<accession>A0AAE3WFD6</accession>
<evidence type="ECO:0000313" key="4">
    <source>
        <dbReference type="Proteomes" id="UP001226762"/>
    </source>
</evidence>
<dbReference type="Gene3D" id="2.40.50.100">
    <property type="match status" value="1"/>
</dbReference>
<feature type="coiled-coil region" evidence="1">
    <location>
        <begin position="119"/>
        <end position="153"/>
    </location>
</feature>
<evidence type="ECO:0000313" key="3">
    <source>
        <dbReference type="EMBL" id="MDQ2091707.1"/>
    </source>
</evidence>
<dbReference type="Proteomes" id="UP001226762">
    <property type="component" value="Unassembled WGS sequence"/>
</dbReference>
<reference evidence="3" key="1">
    <citation type="submission" date="2022-07" db="EMBL/GenBank/DDBJ databases">
        <authorList>
            <person name="Otstavnykh N."/>
            <person name="Isaeva M."/>
            <person name="Bystritskaya E."/>
        </authorList>
    </citation>
    <scope>NUCLEOTIDE SEQUENCE</scope>
    <source>
        <strain evidence="3">KCTC 52189</strain>
    </source>
</reference>
<feature type="domain" description="Multidrug resistance protein MdtA-like barrel-sandwich hybrid" evidence="2">
    <location>
        <begin position="76"/>
        <end position="256"/>
    </location>
</feature>
<dbReference type="SUPFAM" id="SSF111369">
    <property type="entry name" value="HlyD-like secretion proteins"/>
    <property type="match status" value="1"/>
</dbReference>
<evidence type="ECO:0000259" key="2">
    <source>
        <dbReference type="Pfam" id="PF25917"/>
    </source>
</evidence>
<dbReference type="RefSeq" id="WP_306737008.1">
    <property type="nucleotide sequence ID" value="NZ_JANHAX010000006.1"/>
</dbReference>
<keyword evidence="1" id="KW-0175">Coiled coil</keyword>
<keyword evidence="4" id="KW-1185">Reference proteome</keyword>
<sequence>MRFLRQSLTGLFLLSLTLGVLFYAGVTVKQAIDARMARETRMPQARERVFAVNVVKAEMGNEAPVLTAYGEVQSRRKLDLRAAVGGEVIELAENFVEGGQVEEGQVLLRIDPADAAAALAKAESDLLDAEAEARDAARALALARDELKAAEEQTALRERAFRRQQDLRSRGVGTDAAVETAELAASAARAAVLSRRQAIAQAEARIDQAATRRTRAGIARDEAARTLAETELRAGFAGTLSEVSIVEGRLVSPNERVAQLIDGSALEVAFRLSAQGYARLLDDQGRLKPVPIRARLDVFGVGLVANGHVSRDSAAVGEGQTGRLVFGQLDETRGLKPGDFVTVEIDEAPLEGVIRLPAGALGADGTVLVLGEGDRLDAVAVELLRRQGDDIIVRAKELDGREVVATRTPLLGAGIKVKPLRPVGAAASDEPEMLELSDERRARLVSFVEGNDRMPADVKTRLLGALEKPMVPAQMVARLEARMGG</sequence>
<gene>
    <name evidence="3" type="ORF">NO357_17535</name>
</gene>
<evidence type="ECO:0000256" key="1">
    <source>
        <dbReference type="SAM" id="Coils"/>
    </source>
</evidence>
<dbReference type="Gene3D" id="2.40.30.170">
    <property type="match status" value="1"/>
</dbReference>
<reference evidence="3" key="2">
    <citation type="submission" date="2023-02" db="EMBL/GenBank/DDBJ databases">
        <title>'Rhodoalgimonas zhirmunskyi' gen. nov., isolated from a red alga.</title>
        <authorList>
            <person name="Nedashkovskaya O.I."/>
            <person name="Otstavnykh N.Y."/>
            <person name="Bystritskaya E.P."/>
            <person name="Balabanova L.A."/>
            <person name="Isaeva M.P."/>
        </authorList>
    </citation>
    <scope>NUCLEOTIDE SEQUENCE</scope>
    <source>
        <strain evidence="3">KCTC 52189</strain>
    </source>
</reference>
<dbReference type="PANTHER" id="PTHR30469">
    <property type="entry name" value="MULTIDRUG RESISTANCE PROTEIN MDTA"/>
    <property type="match status" value="1"/>
</dbReference>